<reference evidence="11 12" key="1">
    <citation type="submission" date="2023-01" db="EMBL/GenBank/DDBJ databases">
        <title>Novel species of the genus Asticcacaulis isolated from rivers.</title>
        <authorList>
            <person name="Lu H."/>
        </authorList>
    </citation>
    <scope>NUCLEOTIDE SEQUENCE [LARGE SCALE GENOMIC DNA]</scope>
    <source>
        <strain evidence="11 12">DXS10W</strain>
    </source>
</reference>
<dbReference type="InterPro" id="IPR003476">
    <property type="entry name" value="Glyco_hydro_42"/>
</dbReference>
<organism evidence="11 12">
    <name type="scientific">Asticcacaulis currens</name>
    <dbReference type="NCBI Taxonomy" id="2984210"/>
    <lineage>
        <taxon>Bacteria</taxon>
        <taxon>Pseudomonadati</taxon>
        <taxon>Pseudomonadota</taxon>
        <taxon>Alphaproteobacteria</taxon>
        <taxon>Caulobacterales</taxon>
        <taxon>Caulobacteraceae</taxon>
        <taxon>Asticcacaulis</taxon>
    </lineage>
</organism>
<keyword evidence="6" id="KW-0862">Zinc</keyword>
<dbReference type="CDD" id="cd00551">
    <property type="entry name" value="AmyAc_family"/>
    <property type="match status" value="1"/>
</dbReference>
<keyword evidence="5 11" id="KW-0378">Hydrolase</keyword>
<gene>
    <name evidence="11" type="ORF">PQU94_11880</name>
</gene>
<dbReference type="Proteomes" id="UP001216595">
    <property type="component" value="Unassembled WGS sequence"/>
</dbReference>
<proteinExistence type="inferred from homology"/>
<evidence type="ECO:0000313" key="12">
    <source>
        <dbReference type="Proteomes" id="UP001216595"/>
    </source>
</evidence>
<dbReference type="PANTHER" id="PTHR36447">
    <property type="entry name" value="BETA-GALACTOSIDASE GANA"/>
    <property type="match status" value="1"/>
</dbReference>
<dbReference type="RefSeq" id="WP_272741681.1">
    <property type="nucleotide sequence ID" value="NZ_JAQQKW010000006.1"/>
</dbReference>
<accession>A0ABT5IFK4</accession>
<comment type="caution">
    <text evidence="11">The sequence shown here is derived from an EMBL/GenBank/DDBJ whole genome shotgun (WGS) entry which is preliminary data.</text>
</comment>
<comment type="catalytic activity">
    <reaction evidence="1">
        <text>Hydrolysis of terminal non-reducing beta-D-galactose residues in beta-D-galactosides.</text>
        <dbReference type="EC" id="3.2.1.23"/>
    </reaction>
</comment>
<name>A0ABT5IFK4_9CAUL</name>
<evidence type="ECO:0000256" key="1">
    <source>
        <dbReference type="ARBA" id="ARBA00001412"/>
    </source>
</evidence>
<keyword evidence="7 11" id="KW-0326">Glycosidase</keyword>
<dbReference type="InterPro" id="IPR017853">
    <property type="entry name" value="GH"/>
</dbReference>
<evidence type="ECO:0000259" key="10">
    <source>
        <dbReference type="Pfam" id="PF08532"/>
    </source>
</evidence>
<feature type="signal peptide" evidence="8">
    <location>
        <begin position="1"/>
        <end position="23"/>
    </location>
</feature>
<dbReference type="Gene3D" id="3.40.50.880">
    <property type="match status" value="1"/>
</dbReference>
<dbReference type="SUPFAM" id="SSF52317">
    <property type="entry name" value="Class I glutamine amidotransferase-like"/>
    <property type="match status" value="1"/>
</dbReference>
<keyword evidence="8" id="KW-0732">Signal</keyword>
<dbReference type="SUPFAM" id="SSF51445">
    <property type="entry name" value="(Trans)glycosidases"/>
    <property type="match status" value="1"/>
</dbReference>
<dbReference type="Pfam" id="PF08532">
    <property type="entry name" value="Glyco_hydro_42M"/>
    <property type="match status" value="1"/>
</dbReference>
<dbReference type="InterPro" id="IPR029062">
    <property type="entry name" value="Class_I_gatase-like"/>
</dbReference>
<dbReference type="Pfam" id="PF02449">
    <property type="entry name" value="Glyco_hydro_42"/>
    <property type="match status" value="1"/>
</dbReference>
<feature type="domain" description="Glycoside hydrolase family 42 N-terminal" evidence="9">
    <location>
        <begin position="43"/>
        <end position="401"/>
    </location>
</feature>
<comment type="similarity">
    <text evidence="2">Belongs to the glycosyl hydrolase 42 family.</text>
</comment>
<dbReference type="EMBL" id="JAQQKW010000006">
    <property type="protein sequence ID" value="MDC7694980.1"/>
    <property type="molecule type" value="Genomic_DNA"/>
</dbReference>
<evidence type="ECO:0000256" key="7">
    <source>
        <dbReference type="ARBA" id="ARBA00023295"/>
    </source>
</evidence>
<evidence type="ECO:0000256" key="2">
    <source>
        <dbReference type="ARBA" id="ARBA00005940"/>
    </source>
</evidence>
<dbReference type="InterPro" id="IPR013529">
    <property type="entry name" value="Glyco_hydro_42_N"/>
</dbReference>
<evidence type="ECO:0000259" key="9">
    <source>
        <dbReference type="Pfam" id="PF02449"/>
    </source>
</evidence>
<sequence length="682" mass="75385">MKLKATLVGACALLSAVAGGAFAQAPAGQLRVPDSHLYVGANYQPVDRTPVQIHQDIARMKAAGFTVVRMGDLSWDYFQPAEGVFTFEAFDAVLEEMHRNGIKVIVDIPGQPAPMWLHKAYPGVDLVTQNGTRLYAAERYMDNTSDPDYLRLVAALAEAMTKRYGHHPAVIAFGYNNEIGNGFMSYSEADKTRFVAWLQKKYGSLDTLNKAWATQRWSRTLTAWDQVEIPYGDGPGPFERYLDLRRYWSDATINVLMILENARRRNAPDKPVISNLWDSSDRKGFDYLSTYKQYVSHGSHGYYNGDAIGGAFETLMMRGALPTPSWFSEFQAGGGGYYGTKGRSRMWGYFGLLNGAQGMLAWTFNTHLGGEEQALFGLIDHDDTPSWKLDEWATMAKEFKTLEKLGFPRELKPQVAVAYSFEARTASSPKSGSNTVAQYLTTPYMVQAHNAFAPVYNDNIDIAVINVGKEDLSRYKMVVVPGLYLMDKASADNIRSYVRNGGTVIMTAMSAKVNETNQWFNTPLPGYLSDVFGVKTREFYRRDAALSGQIGAASINTTIHFYEVLEPTTATVLGRFSNVEGTPPVATINTYGKGQAIYVATPAQPSVLQPLYRSLYGRLGITPGPSTPEGVYARVVNGRTLYVNASYGPKDIRIEGMKTGLLSGKTWSGTLHLEADGVEILQ</sequence>
<feature type="chain" id="PRO_5045093214" description="beta-galactosidase" evidence="8">
    <location>
        <begin position="24"/>
        <end position="682"/>
    </location>
</feature>
<feature type="domain" description="Beta-galactosidase trimerisation" evidence="10">
    <location>
        <begin position="414"/>
        <end position="621"/>
    </location>
</feature>
<evidence type="ECO:0000256" key="3">
    <source>
        <dbReference type="ARBA" id="ARBA00012756"/>
    </source>
</evidence>
<evidence type="ECO:0000256" key="5">
    <source>
        <dbReference type="ARBA" id="ARBA00022801"/>
    </source>
</evidence>
<keyword evidence="12" id="KW-1185">Reference proteome</keyword>
<evidence type="ECO:0000313" key="11">
    <source>
        <dbReference type="EMBL" id="MDC7694980.1"/>
    </source>
</evidence>
<dbReference type="CDD" id="cd03143">
    <property type="entry name" value="A4_beta-galactosidase_middle_domain"/>
    <property type="match status" value="1"/>
</dbReference>
<dbReference type="InterPro" id="IPR013738">
    <property type="entry name" value="Beta_galactosidase_Trimer"/>
</dbReference>
<protein>
    <recommendedName>
        <fullName evidence="3">beta-galactosidase</fullName>
        <ecNumber evidence="3">3.2.1.23</ecNumber>
    </recommendedName>
</protein>
<evidence type="ECO:0000256" key="6">
    <source>
        <dbReference type="ARBA" id="ARBA00022833"/>
    </source>
</evidence>
<dbReference type="Gene3D" id="3.20.20.80">
    <property type="entry name" value="Glycosidases"/>
    <property type="match status" value="1"/>
</dbReference>
<evidence type="ECO:0000256" key="4">
    <source>
        <dbReference type="ARBA" id="ARBA00022723"/>
    </source>
</evidence>
<dbReference type="GO" id="GO:0004565">
    <property type="term" value="F:beta-galactosidase activity"/>
    <property type="evidence" value="ECO:0007669"/>
    <property type="project" value="UniProtKB-EC"/>
</dbReference>
<dbReference type="EC" id="3.2.1.23" evidence="3"/>
<evidence type="ECO:0000256" key="8">
    <source>
        <dbReference type="SAM" id="SignalP"/>
    </source>
</evidence>
<dbReference type="PANTHER" id="PTHR36447:SF2">
    <property type="entry name" value="BETA-GALACTOSIDASE YESZ"/>
    <property type="match status" value="1"/>
</dbReference>
<keyword evidence="4" id="KW-0479">Metal-binding</keyword>